<dbReference type="InterPro" id="IPR036086">
    <property type="entry name" value="ParB/Sulfiredoxin_sf"/>
</dbReference>
<gene>
    <name evidence="5" type="ORF">G5B91_33115</name>
</gene>
<evidence type="ECO:0000256" key="2">
    <source>
        <dbReference type="ARBA" id="ARBA00022829"/>
    </source>
</evidence>
<dbReference type="Proteomes" id="UP000501063">
    <property type="component" value="Plasmid pPniHBP1_2"/>
</dbReference>
<evidence type="ECO:0000256" key="3">
    <source>
        <dbReference type="SAM" id="MobiDB-lite"/>
    </source>
</evidence>
<feature type="region of interest" description="Disordered" evidence="3">
    <location>
        <begin position="349"/>
        <end position="388"/>
    </location>
</feature>
<name>A0A6G6J7L3_PSENT</name>
<comment type="similarity">
    <text evidence="1">Belongs to the ParB family.</text>
</comment>
<dbReference type="SMART" id="SM00470">
    <property type="entry name" value="ParB"/>
    <property type="match status" value="1"/>
</dbReference>
<evidence type="ECO:0000259" key="4">
    <source>
        <dbReference type="SMART" id="SM00470"/>
    </source>
</evidence>
<dbReference type="SUPFAM" id="SSF109709">
    <property type="entry name" value="KorB DNA-binding domain-like"/>
    <property type="match status" value="1"/>
</dbReference>
<dbReference type="InterPro" id="IPR022396">
    <property type="entry name" value="PRTRC_ParB"/>
</dbReference>
<keyword evidence="5" id="KW-0614">Plasmid</keyword>
<dbReference type="Gene3D" id="3.90.1530.30">
    <property type="match status" value="1"/>
</dbReference>
<dbReference type="PANTHER" id="PTHR33375:SF1">
    <property type="entry name" value="CHROMOSOME-PARTITIONING PROTEIN PARB-RELATED"/>
    <property type="match status" value="1"/>
</dbReference>
<dbReference type="Pfam" id="PF17762">
    <property type="entry name" value="HTH_ParB"/>
    <property type="match status" value="1"/>
</dbReference>
<dbReference type="InterPro" id="IPR041468">
    <property type="entry name" value="HTH_ParB/Spo0J"/>
</dbReference>
<feature type="compositionally biased region" description="Polar residues" evidence="3">
    <location>
        <begin position="349"/>
        <end position="366"/>
    </location>
</feature>
<dbReference type="Pfam" id="PF02195">
    <property type="entry name" value="ParB_N"/>
    <property type="match status" value="1"/>
</dbReference>
<accession>A0A6G6J7L3</accession>
<protein>
    <submittedName>
        <fullName evidence="5">PRTRC system ParB family protein</fullName>
    </submittedName>
</protein>
<dbReference type="SUPFAM" id="SSF110849">
    <property type="entry name" value="ParB/Sulfiredoxin"/>
    <property type="match status" value="1"/>
</dbReference>
<dbReference type="RefSeq" id="WP_024766602.1">
    <property type="nucleotide sequence ID" value="NZ_CP049141.1"/>
</dbReference>
<dbReference type="NCBIfam" id="TIGR00180">
    <property type="entry name" value="parB_part"/>
    <property type="match status" value="1"/>
</dbReference>
<dbReference type="InterPro" id="IPR004437">
    <property type="entry name" value="ParB/RepB/Spo0J"/>
</dbReference>
<evidence type="ECO:0000313" key="6">
    <source>
        <dbReference type="Proteomes" id="UP000501063"/>
    </source>
</evidence>
<dbReference type="GO" id="GO:0005694">
    <property type="term" value="C:chromosome"/>
    <property type="evidence" value="ECO:0007669"/>
    <property type="project" value="TreeGrafter"/>
</dbReference>
<dbReference type="GO" id="GO:0007059">
    <property type="term" value="P:chromosome segregation"/>
    <property type="evidence" value="ECO:0007669"/>
    <property type="project" value="UniProtKB-KW"/>
</dbReference>
<evidence type="ECO:0000256" key="1">
    <source>
        <dbReference type="ARBA" id="ARBA00006295"/>
    </source>
</evidence>
<dbReference type="InterPro" id="IPR003115">
    <property type="entry name" value="ParB_N"/>
</dbReference>
<dbReference type="KEGG" id="pnt:G5B91_33115"/>
<dbReference type="InterPro" id="IPR050336">
    <property type="entry name" value="Chromosome_partition/occlusion"/>
</dbReference>
<organism evidence="5 6">
    <name type="scientific">Pseudomonas nitroreducens</name>
    <dbReference type="NCBI Taxonomy" id="46680"/>
    <lineage>
        <taxon>Bacteria</taxon>
        <taxon>Pseudomonadati</taxon>
        <taxon>Pseudomonadota</taxon>
        <taxon>Gammaproteobacteria</taxon>
        <taxon>Pseudomonadales</taxon>
        <taxon>Pseudomonadaceae</taxon>
        <taxon>Pseudomonas</taxon>
    </lineage>
</organism>
<dbReference type="NCBIfam" id="TIGR03734">
    <property type="entry name" value="PRTRC_parB"/>
    <property type="match status" value="1"/>
</dbReference>
<proteinExistence type="inferred from homology"/>
<dbReference type="AlphaFoldDB" id="A0A6G6J7L3"/>
<dbReference type="Gene3D" id="1.10.10.2830">
    <property type="match status" value="1"/>
</dbReference>
<dbReference type="PANTHER" id="PTHR33375">
    <property type="entry name" value="CHROMOSOME-PARTITIONING PROTEIN PARB-RELATED"/>
    <property type="match status" value="1"/>
</dbReference>
<evidence type="ECO:0000313" key="5">
    <source>
        <dbReference type="EMBL" id="QIE91197.1"/>
    </source>
</evidence>
<sequence length="601" mass="65266">MSQAQVQEIAVSRIRRNPKIDPRKGRKKASYSAFVESVRANGVLQPILIRPVGDDPDYDFEVVFGNTRHAASIDAGKTTISAEIRGMSDEEARMLAAVENLQRSDLTPIEEAQHAVVLLADNANDHAAVMKALGWSRTMLDSRILLSHACDAVAEALLEDQIKIGHAELLCRLPAADQPAILSRIIEKGYSVLDTRDRLLTLTRDLGSARFDTEECRTCVHNSGANADLFEVSLGESRCQNAVCWNRKTAALIEVKLIDAQQEFGVAHTDKTLPQDGYIRLEAKGSTGVGETQLAACVTCANYGAVVSTTAGREGEVVGGYCFDRKCNADKHAQYKALIAEASGATAPAQQGEVSTLEGSAGSRQPASEPGKTRKPATTSKPAQPAQLKRAIRREAFTLYSRMATKAVMDDRRLALAVAVTSMYFDVRNEIPSQLRERMEGNLGIQGRGLTSNQRADLEVKLAQRTEDDLMRLLSSMAACSVFRTDATDQFDKSVSGSQSLAFIQHAGIQPVEHFQMNEAYLKAQVKAGIVEDCKRSGFAEKYNEVNGEKAFEKLATGKSEDLIKAVLALTQFNWLGYLPAALELSAQGGKSAPRSQQTAA</sequence>
<dbReference type="GO" id="GO:0003677">
    <property type="term" value="F:DNA binding"/>
    <property type="evidence" value="ECO:0007669"/>
    <property type="project" value="InterPro"/>
</dbReference>
<keyword evidence="2" id="KW-0159">Chromosome partition</keyword>
<dbReference type="EMBL" id="CP049141">
    <property type="protein sequence ID" value="QIE91197.1"/>
    <property type="molecule type" value="Genomic_DNA"/>
</dbReference>
<feature type="domain" description="ParB-like N-terminal" evidence="4">
    <location>
        <begin position="7"/>
        <end position="101"/>
    </location>
</feature>
<geneLocation type="plasmid" evidence="6">
    <name>ppnihbp1_2</name>
</geneLocation>
<reference evidence="5 6" key="1">
    <citation type="submission" date="2020-02" db="EMBL/GenBank/DDBJ databases">
        <title>Integrative conjugative elements (ICEs) and plasmids drive adaptation of Pseudomonas nitroreducens strain HBP1 to wastewater environment.</title>
        <authorList>
            <person name="Sentchilo V."/>
            <person name="Carraro N."/>
            <person name="Bertelli C."/>
            <person name="van der Meer J.R."/>
        </authorList>
    </citation>
    <scope>NUCLEOTIDE SEQUENCE [LARGE SCALE GENOMIC DNA]</scope>
    <source>
        <strain evidence="5 6">HBP1</strain>
        <plasmid evidence="6">ppnihbp1_2</plasmid>
    </source>
</reference>